<evidence type="ECO:0000256" key="4">
    <source>
        <dbReference type="ARBA" id="ARBA00023163"/>
    </source>
</evidence>
<dbReference type="InterPro" id="IPR000847">
    <property type="entry name" value="LysR_HTH_N"/>
</dbReference>
<dbReference type="AlphaFoldDB" id="A0A5E7F1C9"/>
<accession>A0A5E7F1C9</accession>
<feature type="domain" description="HTH lysR-type" evidence="5">
    <location>
        <begin position="5"/>
        <end position="62"/>
    </location>
</feature>
<dbReference type="PANTHER" id="PTHR30579">
    <property type="entry name" value="TRANSCRIPTIONAL REGULATOR"/>
    <property type="match status" value="1"/>
</dbReference>
<dbReference type="GO" id="GO:0003700">
    <property type="term" value="F:DNA-binding transcription factor activity"/>
    <property type="evidence" value="ECO:0007669"/>
    <property type="project" value="InterPro"/>
</dbReference>
<evidence type="ECO:0000256" key="2">
    <source>
        <dbReference type="ARBA" id="ARBA00023015"/>
    </source>
</evidence>
<keyword evidence="4" id="KW-0804">Transcription</keyword>
<dbReference type="InterPro" id="IPR005119">
    <property type="entry name" value="LysR_subst-bd"/>
</dbReference>
<proteinExistence type="inferred from homology"/>
<dbReference type="Pfam" id="PF03466">
    <property type="entry name" value="LysR_substrate"/>
    <property type="match status" value="1"/>
</dbReference>
<sequence>MSQRLNIDLLRTFHAVARFRSFKEAANHVHRSASTITTQIHKLEALVGQKLFNRNNQGVELTMYGKKLLTETTDFLKSHDRLLASLTPQRMQGRIRLGLPDSYAAAFMRDFLPMLIADNPLLELEVDARSSGELFAMFSRKQVDLALVVSAQPLEQGERLGDIQPVWVVAEHFKPPEQSPLPIAVQLTGCPYRESAVRALKEHGIYYRIMLESASSPAVEACVLSGLAVGMIEESRMTAGLTRTIPGVALPDLAVHHLYLLSDSSNHLALHLHEQVKVGFSI</sequence>
<name>A0A5E7F1C9_PSEFL</name>
<organism evidence="6 7">
    <name type="scientific">Pseudomonas fluorescens</name>
    <dbReference type="NCBI Taxonomy" id="294"/>
    <lineage>
        <taxon>Bacteria</taxon>
        <taxon>Pseudomonadati</taxon>
        <taxon>Pseudomonadota</taxon>
        <taxon>Gammaproteobacteria</taxon>
        <taxon>Pseudomonadales</taxon>
        <taxon>Pseudomonadaceae</taxon>
        <taxon>Pseudomonas</taxon>
    </lineage>
</organism>
<gene>
    <name evidence="6" type="primary">yofA_3</name>
    <name evidence="6" type="ORF">PS723_05115</name>
</gene>
<evidence type="ECO:0000256" key="3">
    <source>
        <dbReference type="ARBA" id="ARBA00023125"/>
    </source>
</evidence>
<protein>
    <submittedName>
        <fullName evidence="6">HTH-type transcriptional regulator YofA</fullName>
    </submittedName>
</protein>
<evidence type="ECO:0000313" key="7">
    <source>
        <dbReference type="Proteomes" id="UP000379480"/>
    </source>
</evidence>
<dbReference type="EMBL" id="CABVHY010000031">
    <property type="protein sequence ID" value="VVO32572.1"/>
    <property type="molecule type" value="Genomic_DNA"/>
</dbReference>
<dbReference type="InterPro" id="IPR050176">
    <property type="entry name" value="LTTR"/>
</dbReference>
<dbReference type="OrthoDB" id="5723059at2"/>
<dbReference type="RefSeq" id="WP_150806398.1">
    <property type="nucleotide sequence ID" value="NZ_CABVHY010000031.1"/>
</dbReference>
<dbReference type="Proteomes" id="UP000379480">
    <property type="component" value="Unassembled WGS sequence"/>
</dbReference>
<evidence type="ECO:0000256" key="1">
    <source>
        <dbReference type="ARBA" id="ARBA00009437"/>
    </source>
</evidence>
<dbReference type="InterPro" id="IPR036388">
    <property type="entry name" value="WH-like_DNA-bd_sf"/>
</dbReference>
<dbReference type="InterPro" id="IPR036390">
    <property type="entry name" value="WH_DNA-bd_sf"/>
</dbReference>
<reference evidence="6 7" key="1">
    <citation type="submission" date="2019-09" db="EMBL/GenBank/DDBJ databases">
        <authorList>
            <person name="Chandra G."/>
            <person name="Truman W A."/>
        </authorList>
    </citation>
    <scope>NUCLEOTIDE SEQUENCE [LARGE SCALE GENOMIC DNA]</scope>
    <source>
        <strain evidence="6">PS723</strain>
    </source>
</reference>
<dbReference type="SUPFAM" id="SSF46785">
    <property type="entry name" value="Winged helix' DNA-binding domain"/>
    <property type="match status" value="1"/>
</dbReference>
<evidence type="ECO:0000259" key="5">
    <source>
        <dbReference type="PROSITE" id="PS50931"/>
    </source>
</evidence>
<evidence type="ECO:0000313" key="6">
    <source>
        <dbReference type="EMBL" id="VVO32572.1"/>
    </source>
</evidence>
<keyword evidence="3" id="KW-0238">DNA-binding</keyword>
<comment type="similarity">
    <text evidence="1">Belongs to the LysR transcriptional regulatory family.</text>
</comment>
<dbReference type="Gene3D" id="1.10.10.10">
    <property type="entry name" value="Winged helix-like DNA-binding domain superfamily/Winged helix DNA-binding domain"/>
    <property type="match status" value="1"/>
</dbReference>
<dbReference type="PROSITE" id="PS50931">
    <property type="entry name" value="HTH_LYSR"/>
    <property type="match status" value="1"/>
</dbReference>
<dbReference type="Gene3D" id="3.40.190.10">
    <property type="entry name" value="Periplasmic binding protein-like II"/>
    <property type="match status" value="2"/>
</dbReference>
<dbReference type="GO" id="GO:0003677">
    <property type="term" value="F:DNA binding"/>
    <property type="evidence" value="ECO:0007669"/>
    <property type="project" value="UniProtKB-KW"/>
</dbReference>
<dbReference type="SUPFAM" id="SSF53850">
    <property type="entry name" value="Periplasmic binding protein-like II"/>
    <property type="match status" value="1"/>
</dbReference>
<dbReference type="PANTHER" id="PTHR30579:SF7">
    <property type="entry name" value="HTH-TYPE TRANSCRIPTIONAL REGULATOR LRHA-RELATED"/>
    <property type="match status" value="1"/>
</dbReference>
<dbReference type="Pfam" id="PF00126">
    <property type="entry name" value="HTH_1"/>
    <property type="match status" value="1"/>
</dbReference>
<keyword evidence="2" id="KW-0805">Transcription regulation</keyword>